<accession>A0A1V6LVG8</accession>
<dbReference type="EMBL" id="MTBC01000001">
    <property type="protein sequence ID" value="OQD44139.1"/>
    <property type="molecule type" value="Genomic_DNA"/>
</dbReference>
<dbReference type="OrthoDB" id="9770043at2"/>
<evidence type="ECO:0000313" key="3">
    <source>
        <dbReference type="Proteomes" id="UP000191680"/>
    </source>
</evidence>
<name>A0A1V6LVG8_9FLAO</name>
<evidence type="ECO:0000259" key="1">
    <source>
        <dbReference type="Pfam" id="PF07995"/>
    </source>
</evidence>
<dbReference type="InterPro" id="IPR011042">
    <property type="entry name" value="6-blade_b-propeller_TolB-like"/>
</dbReference>
<evidence type="ECO:0000313" key="2">
    <source>
        <dbReference type="EMBL" id="OQD44139.1"/>
    </source>
</evidence>
<keyword evidence="3" id="KW-1185">Reference proteome</keyword>
<comment type="caution">
    <text evidence="2">The sequence shown here is derived from an EMBL/GenBank/DDBJ whole genome shotgun (WGS) entry which is preliminary data.</text>
</comment>
<dbReference type="PANTHER" id="PTHR19328">
    <property type="entry name" value="HEDGEHOG-INTERACTING PROTEIN"/>
    <property type="match status" value="1"/>
</dbReference>
<reference evidence="2 3" key="1">
    <citation type="submission" date="2016-12" db="EMBL/GenBank/DDBJ databases">
        <authorList>
            <person name="Song W.-J."/>
            <person name="Kurnit D.M."/>
        </authorList>
    </citation>
    <scope>NUCLEOTIDE SEQUENCE [LARGE SCALE GENOMIC DNA]</scope>
    <source>
        <strain evidence="2 3">HSG9</strain>
    </source>
</reference>
<protein>
    <recommendedName>
        <fullName evidence="1">Glucose/Sorbosone dehydrogenase domain-containing protein</fullName>
    </recommendedName>
</protein>
<organism evidence="2 3">
    <name type="scientific">Croceivirga radicis</name>
    <dbReference type="NCBI Taxonomy" id="1929488"/>
    <lineage>
        <taxon>Bacteria</taxon>
        <taxon>Pseudomonadati</taxon>
        <taxon>Bacteroidota</taxon>
        <taxon>Flavobacteriia</taxon>
        <taxon>Flavobacteriales</taxon>
        <taxon>Flavobacteriaceae</taxon>
        <taxon>Croceivirga</taxon>
    </lineage>
</organism>
<dbReference type="Gene3D" id="2.120.10.30">
    <property type="entry name" value="TolB, C-terminal domain"/>
    <property type="match status" value="1"/>
</dbReference>
<dbReference type="PANTHER" id="PTHR19328:SF75">
    <property type="entry name" value="ALDOSE SUGAR DEHYDROGENASE YLII"/>
    <property type="match status" value="1"/>
</dbReference>
<dbReference type="Proteomes" id="UP000191680">
    <property type="component" value="Unassembled WGS sequence"/>
</dbReference>
<dbReference type="InterPro" id="IPR011041">
    <property type="entry name" value="Quinoprot_gluc/sorb_DH_b-prop"/>
</dbReference>
<dbReference type="AlphaFoldDB" id="A0A1V6LVG8"/>
<sequence length="388" mass="43091">MRYLLSLLSIFFLNCITKDATPVFKPVPIPVKEVVVEDLNKPWSIAFLSEEIALVSEKNGDLVKVNLTYQTKTSIKGFPSDLKDSIGAVDFGDNAGIFDVLIDPNYNQNKRIFIAYAAEKPNIGSTTKFISARLANDSLTDIQTILVAAPFTQDNFHYGGGMAIGTDQKLYLTVGERLYWENDEPTTPIAQDLNDPRGKMHRFNLDGSIPKDNPLIGKGAIASIYAYGIRNAQGIALNPSTQSLWFTEHGTIQGDELNLLQSGGNYGWPSRTTGKLRSKTYKPPVLADSSVVEPVWYWQHTVAPTGLCFYTGTTFPQWTNSLFVPGLSRGSLWRFKLDEDVPISAEELFLDSRARSRKIAQSPAGKLYLLTDEENGKIIEIKPKTNEL</sequence>
<feature type="domain" description="Glucose/Sorbosone dehydrogenase" evidence="1">
    <location>
        <begin position="39"/>
        <end position="379"/>
    </location>
</feature>
<proteinExistence type="predicted"/>
<dbReference type="SUPFAM" id="SSF50952">
    <property type="entry name" value="Soluble quinoprotein glucose dehydrogenase"/>
    <property type="match status" value="1"/>
</dbReference>
<dbReference type="RefSeq" id="WP_080317703.1">
    <property type="nucleotide sequence ID" value="NZ_MTBC01000001.1"/>
</dbReference>
<dbReference type="InterPro" id="IPR012938">
    <property type="entry name" value="Glc/Sorbosone_DH"/>
</dbReference>
<dbReference type="Pfam" id="PF07995">
    <property type="entry name" value="GSDH"/>
    <property type="match status" value="1"/>
</dbReference>
<gene>
    <name evidence="2" type="ORF">BUL40_00880</name>
</gene>